<dbReference type="InterPro" id="IPR025287">
    <property type="entry name" value="WAK_GUB"/>
</dbReference>
<dbReference type="FunFam" id="2.10.25.10:FF:000038">
    <property type="entry name" value="Fibrillin 2"/>
    <property type="match status" value="1"/>
</dbReference>
<feature type="transmembrane region" description="Helical" evidence="20">
    <location>
        <begin position="457"/>
        <end position="479"/>
    </location>
</feature>
<evidence type="ECO:0000256" key="15">
    <source>
        <dbReference type="ARBA" id="ARBA00023180"/>
    </source>
</evidence>
<dbReference type="Gene3D" id="1.10.510.10">
    <property type="entry name" value="Transferase(Phosphotransferase) domain 1"/>
    <property type="match status" value="1"/>
</dbReference>
<gene>
    <name evidence="23" type="ORF">TEA_001648</name>
</gene>
<dbReference type="InterPro" id="IPR000152">
    <property type="entry name" value="EGF-type_Asp/Asn_hydroxyl_site"/>
</dbReference>
<proteinExistence type="predicted"/>
<keyword evidence="15" id="KW-0325">Glycoprotein</keyword>
<evidence type="ECO:0000313" key="23">
    <source>
        <dbReference type="EMBL" id="THG16467.1"/>
    </source>
</evidence>
<dbReference type="SUPFAM" id="SSF57196">
    <property type="entry name" value="EGF/Laminin"/>
    <property type="match status" value="1"/>
</dbReference>
<keyword evidence="13 20" id="KW-0472">Membrane</keyword>
<reference evidence="23 24" key="1">
    <citation type="journal article" date="2018" name="Proc. Natl. Acad. Sci. U.S.A.">
        <title>Draft genome sequence of Camellia sinensis var. sinensis provides insights into the evolution of the tea genome and tea quality.</title>
        <authorList>
            <person name="Wei C."/>
            <person name="Yang H."/>
            <person name="Wang S."/>
            <person name="Zhao J."/>
            <person name="Liu C."/>
            <person name="Gao L."/>
            <person name="Xia E."/>
            <person name="Lu Y."/>
            <person name="Tai Y."/>
            <person name="She G."/>
            <person name="Sun J."/>
            <person name="Cao H."/>
            <person name="Tong W."/>
            <person name="Gao Q."/>
            <person name="Li Y."/>
            <person name="Deng W."/>
            <person name="Jiang X."/>
            <person name="Wang W."/>
            <person name="Chen Q."/>
            <person name="Zhang S."/>
            <person name="Li H."/>
            <person name="Wu J."/>
            <person name="Wang P."/>
            <person name="Li P."/>
            <person name="Shi C."/>
            <person name="Zheng F."/>
            <person name="Jian J."/>
            <person name="Huang B."/>
            <person name="Shan D."/>
            <person name="Shi M."/>
            <person name="Fang C."/>
            <person name="Yue Y."/>
            <person name="Li F."/>
            <person name="Li D."/>
            <person name="Wei S."/>
            <person name="Han B."/>
            <person name="Jiang C."/>
            <person name="Yin Y."/>
            <person name="Xia T."/>
            <person name="Zhang Z."/>
            <person name="Bennetzen J.L."/>
            <person name="Zhao S."/>
            <person name="Wan X."/>
        </authorList>
    </citation>
    <scope>NUCLEOTIDE SEQUENCE [LARGE SCALE GENOMIC DNA]</scope>
    <source>
        <strain evidence="24">cv. Shuchazao</strain>
        <tissue evidence="23">Leaf</tissue>
    </source>
</reference>
<keyword evidence="3 19" id="KW-0245">EGF-like domain</keyword>
<dbReference type="GO" id="GO:0004674">
    <property type="term" value="F:protein serine/threonine kinase activity"/>
    <property type="evidence" value="ECO:0007669"/>
    <property type="project" value="UniProtKB-KW"/>
</dbReference>
<evidence type="ECO:0000256" key="9">
    <source>
        <dbReference type="ARBA" id="ARBA00022741"/>
    </source>
</evidence>
<dbReference type="GO" id="GO:0005886">
    <property type="term" value="C:plasma membrane"/>
    <property type="evidence" value="ECO:0007669"/>
    <property type="project" value="TreeGrafter"/>
</dbReference>
<dbReference type="PROSITE" id="PS01187">
    <property type="entry name" value="EGF_CA"/>
    <property type="match status" value="1"/>
</dbReference>
<keyword evidence="12 20" id="KW-1133">Transmembrane helix</keyword>
<keyword evidence="4" id="KW-0597">Phosphoprotein</keyword>
<keyword evidence="9" id="KW-0547">Nucleotide-binding</keyword>
<evidence type="ECO:0000256" key="17">
    <source>
        <dbReference type="ARBA" id="ARBA00047951"/>
    </source>
</evidence>
<dbReference type="PROSITE" id="PS00108">
    <property type="entry name" value="PROTEIN_KINASE_ST"/>
    <property type="match status" value="1"/>
</dbReference>
<evidence type="ECO:0000256" key="8">
    <source>
        <dbReference type="ARBA" id="ARBA00022737"/>
    </source>
</evidence>
<dbReference type="Gene3D" id="3.30.200.20">
    <property type="entry name" value="Phosphorylase Kinase, domain 1"/>
    <property type="match status" value="1"/>
</dbReference>
<dbReference type="InterPro" id="IPR001881">
    <property type="entry name" value="EGF-like_Ca-bd_dom"/>
</dbReference>
<dbReference type="Gene3D" id="2.10.25.10">
    <property type="entry name" value="Laminin"/>
    <property type="match status" value="1"/>
</dbReference>
<keyword evidence="5" id="KW-0808">Transferase</keyword>
<evidence type="ECO:0000259" key="21">
    <source>
        <dbReference type="PROSITE" id="PS50011"/>
    </source>
</evidence>
<dbReference type="Pfam" id="PF07714">
    <property type="entry name" value="PK_Tyr_Ser-Thr"/>
    <property type="match status" value="1"/>
</dbReference>
<dbReference type="CDD" id="cd00054">
    <property type="entry name" value="EGF_CA"/>
    <property type="match status" value="1"/>
</dbReference>
<keyword evidence="7" id="KW-0732">Signal</keyword>
<dbReference type="CDD" id="cd14066">
    <property type="entry name" value="STKc_IRAK"/>
    <property type="match status" value="1"/>
</dbReference>
<evidence type="ECO:0000256" key="6">
    <source>
        <dbReference type="ARBA" id="ARBA00022692"/>
    </source>
</evidence>
<dbReference type="PANTHER" id="PTHR27005:SF283">
    <property type="entry name" value="OS02G0633066 PROTEIN"/>
    <property type="match status" value="1"/>
</dbReference>
<evidence type="ECO:0000256" key="7">
    <source>
        <dbReference type="ARBA" id="ARBA00022729"/>
    </source>
</evidence>
<dbReference type="SMART" id="SM00220">
    <property type="entry name" value="S_TKc"/>
    <property type="match status" value="1"/>
</dbReference>
<keyword evidence="24" id="KW-1185">Reference proteome</keyword>
<dbReference type="Proteomes" id="UP000306102">
    <property type="component" value="Unassembled WGS sequence"/>
</dbReference>
<dbReference type="SMART" id="SM00179">
    <property type="entry name" value="EGF_CA"/>
    <property type="match status" value="1"/>
</dbReference>
<keyword evidence="2" id="KW-0723">Serine/threonine-protein kinase</keyword>
<dbReference type="SUPFAM" id="SSF56112">
    <property type="entry name" value="Protein kinase-like (PK-like)"/>
    <property type="match status" value="1"/>
</dbReference>
<comment type="function">
    <text evidence="18">Serine/threonine-protein kinase that may function as a signaling receptor of extracellular matrix component. Binding to pectin may have significance in the control of cell expansion, morphogenesis and development.</text>
</comment>
<dbReference type="FunFam" id="2.10.25.10:FF:000628">
    <property type="entry name" value="Wall-associated receptor kinase 2"/>
    <property type="match status" value="1"/>
</dbReference>
<evidence type="ECO:0000256" key="14">
    <source>
        <dbReference type="ARBA" id="ARBA00023157"/>
    </source>
</evidence>
<dbReference type="InterPro" id="IPR049883">
    <property type="entry name" value="NOTCH1_EGF-like"/>
</dbReference>
<comment type="subcellular location">
    <subcellularLocation>
        <location evidence="1">Membrane</location>
        <topology evidence="1">Single-pass type I membrane protein</topology>
    </subcellularLocation>
</comment>
<dbReference type="GO" id="GO:0030247">
    <property type="term" value="F:polysaccharide binding"/>
    <property type="evidence" value="ECO:0007669"/>
    <property type="project" value="InterPro"/>
</dbReference>
<dbReference type="EMBL" id="SDRB02004071">
    <property type="protein sequence ID" value="THG16467.1"/>
    <property type="molecule type" value="Genomic_DNA"/>
</dbReference>
<comment type="caution">
    <text evidence="19">Lacks conserved residue(s) required for the propagation of feature annotation.</text>
</comment>
<comment type="caution">
    <text evidence="23">The sequence shown here is derived from an EMBL/GenBank/DDBJ whole genome shotgun (WGS) entry which is preliminary data.</text>
</comment>
<evidence type="ECO:0000256" key="13">
    <source>
        <dbReference type="ARBA" id="ARBA00023136"/>
    </source>
</evidence>
<dbReference type="InterPro" id="IPR000742">
    <property type="entry name" value="EGF"/>
</dbReference>
<evidence type="ECO:0000256" key="10">
    <source>
        <dbReference type="ARBA" id="ARBA00022777"/>
    </source>
</evidence>
<feature type="domain" description="EGF-like" evidence="22">
    <location>
        <begin position="402"/>
        <end position="434"/>
    </location>
</feature>
<dbReference type="FunFam" id="1.10.510.10:FF:000084">
    <property type="entry name" value="Wall-associated receptor kinase 2"/>
    <property type="match status" value="1"/>
</dbReference>
<feature type="domain" description="Protein kinase" evidence="21">
    <location>
        <begin position="529"/>
        <end position="814"/>
    </location>
</feature>
<comment type="catalytic activity">
    <reaction evidence="16">
        <text>L-seryl-[protein] + ATP = O-phospho-L-seryl-[protein] + ADP + H(+)</text>
        <dbReference type="Rhea" id="RHEA:17989"/>
        <dbReference type="Rhea" id="RHEA-COMP:9863"/>
        <dbReference type="Rhea" id="RHEA-COMP:11604"/>
        <dbReference type="ChEBI" id="CHEBI:15378"/>
        <dbReference type="ChEBI" id="CHEBI:29999"/>
        <dbReference type="ChEBI" id="CHEBI:30616"/>
        <dbReference type="ChEBI" id="CHEBI:83421"/>
        <dbReference type="ChEBI" id="CHEBI:456216"/>
    </reaction>
</comment>
<keyword evidence="11" id="KW-0067">ATP-binding</keyword>
<keyword evidence="14 19" id="KW-1015">Disulfide bond</keyword>
<dbReference type="InterPro" id="IPR018097">
    <property type="entry name" value="EGF_Ca-bd_CS"/>
</dbReference>
<keyword evidence="10" id="KW-0418">Kinase</keyword>
<dbReference type="InterPro" id="IPR045274">
    <property type="entry name" value="WAK-like"/>
</dbReference>
<evidence type="ECO:0000259" key="22">
    <source>
        <dbReference type="PROSITE" id="PS50026"/>
    </source>
</evidence>
<evidence type="ECO:0000256" key="18">
    <source>
        <dbReference type="ARBA" id="ARBA00058961"/>
    </source>
</evidence>
<sequence>MRRDWRGRRRRRRRRDWRGRRRRDWKGHNIRGRRRRRRRWRSELELLLLLRRAGDPLDHPAIPGMFPNMFPLALVLSLCSGNNTSVAAAKPKTASVAAATPSLLQRNNSVSLVLPPDPVASFAAAQFMPGCLDYCGNISIPYPFGTSKKCYIEENFLVTCNDIHYHPPKLFLTDSTIEIMDIYLSGQLRISSDVAHDCFGEGGVWEDYYDQWIRLAKFPISNTRNKFTAVGCDSYAVISGSQGRKYDTGCLSLCNNITNVINGSCSGIGCCQTSIPKGVRSFNISVRSYDKHTLVWNFNPCSYAFVAEEAAYNFSSLDLANLQNRTKFPVVLDWSVGDQTCAEAKNNLTSFACKANSDCHDFDNGPGYRCNCSQGYEGNPYLPNGCIAIEYDIKNQTCLFSDINECIISSPCNMTCQNLPGTYNCSCPEGYEGDGRKNGSGCSLIPVPSHRLPVINIALGISISISGLLLGGSWVYWVFRQRKIFNLREKFFQQNGGFMLKQQLSKCEGSVQSAKIFTSDDLKKATNNYDESRVLGQGGQGTVYKGILPDNTIVAIKKSNVIDQSQSQIEQFINEVIILSQVNHRNVVKLLGCCLETQIPLLVYEFVTNGTLYEHIHNIDHNRSLITWENRLRIATETAAALSYLHSAASTPIIHRDVKSTNILLDDNYVAKVSDFGASRLIPRDRTQLTTMVQGTLGYLDPEYFHTSQLTEKSDVYSFGVVLVELLTGKKALSFNRPELERNLAMYFVSSMKEDRLFEIVDEQVMNVAKADQLKEVAILAKRCLRVKGDERPAMKEVAMELEGLRMMEKHSWVNDNNDLEETHYLLGDQLSNAYGDGNNRSNSAAYDSMANHIISPTDGGR</sequence>
<evidence type="ECO:0000256" key="19">
    <source>
        <dbReference type="PROSITE-ProRule" id="PRU00076"/>
    </source>
</evidence>
<dbReference type="AlphaFoldDB" id="A0A4V3WPH8"/>
<evidence type="ECO:0000256" key="1">
    <source>
        <dbReference type="ARBA" id="ARBA00004479"/>
    </source>
</evidence>
<dbReference type="PROSITE" id="PS50011">
    <property type="entry name" value="PROTEIN_KINASE_DOM"/>
    <property type="match status" value="1"/>
</dbReference>
<organism evidence="23 24">
    <name type="scientific">Camellia sinensis var. sinensis</name>
    <name type="common">China tea</name>
    <dbReference type="NCBI Taxonomy" id="542762"/>
    <lineage>
        <taxon>Eukaryota</taxon>
        <taxon>Viridiplantae</taxon>
        <taxon>Streptophyta</taxon>
        <taxon>Embryophyta</taxon>
        <taxon>Tracheophyta</taxon>
        <taxon>Spermatophyta</taxon>
        <taxon>Magnoliopsida</taxon>
        <taxon>eudicotyledons</taxon>
        <taxon>Gunneridae</taxon>
        <taxon>Pentapetalae</taxon>
        <taxon>asterids</taxon>
        <taxon>Ericales</taxon>
        <taxon>Theaceae</taxon>
        <taxon>Camellia</taxon>
    </lineage>
</organism>
<dbReference type="Pfam" id="PF07645">
    <property type="entry name" value="EGF_CA"/>
    <property type="match status" value="1"/>
</dbReference>
<keyword evidence="6 20" id="KW-0812">Transmembrane</keyword>
<accession>A0A4V3WPH8</accession>
<name>A0A4V3WPH8_CAMSN</name>
<evidence type="ECO:0000256" key="3">
    <source>
        <dbReference type="ARBA" id="ARBA00022536"/>
    </source>
</evidence>
<dbReference type="InterPro" id="IPR000719">
    <property type="entry name" value="Prot_kinase_dom"/>
</dbReference>
<comment type="catalytic activity">
    <reaction evidence="17">
        <text>L-threonyl-[protein] + ATP = O-phospho-L-threonyl-[protein] + ADP + H(+)</text>
        <dbReference type="Rhea" id="RHEA:46608"/>
        <dbReference type="Rhea" id="RHEA-COMP:11060"/>
        <dbReference type="Rhea" id="RHEA-COMP:11605"/>
        <dbReference type="ChEBI" id="CHEBI:15378"/>
        <dbReference type="ChEBI" id="CHEBI:30013"/>
        <dbReference type="ChEBI" id="CHEBI:30616"/>
        <dbReference type="ChEBI" id="CHEBI:61977"/>
        <dbReference type="ChEBI" id="CHEBI:456216"/>
    </reaction>
</comment>
<dbReference type="PANTHER" id="PTHR27005">
    <property type="entry name" value="WALL-ASSOCIATED RECEPTOR KINASE-LIKE 21"/>
    <property type="match status" value="1"/>
</dbReference>
<feature type="disulfide bond" evidence="19">
    <location>
        <begin position="406"/>
        <end position="416"/>
    </location>
</feature>
<dbReference type="GO" id="GO:0007166">
    <property type="term" value="P:cell surface receptor signaling pathway"/>
    <property type="evidence" value="ECO:0007669"/>
    <property type="project" value="InterPro"/>
</dbReference>
<dbReference type="STRING" id="542762.A0A4V3WPH8"/>
<evidence type="ECO:0000256" key="20">
    <source>
        <dbReference type="SAM" id="Phobius"/>
    </source>
</evidence>
<dbReference type="GO" id="GO:0005509">
    <property type="term" value="F:calcium ion binding"/>
    <property type="evidence" value="ECO:0007669"/>
    <property type="project" value="InterPro"/>
</dbReference>
<dbReference type="SMART" id="SM00181">
    <property type="entry name" value="EGF"/>
    <property type="match status" value="2"/>
</dbReference>
<evidence type="ECO:0000256" key="5">
    <source>
        <dbReference type="ARBA" id="ARBA00022679"/>
    </source>
</evidence>
<dbReference type="Pfam" id="PF13947">
    <property type="entry name" value="GUB_WAK_bind"/>
    <property type="match status" value="1"/>
</dbReference>
<evidence type="ECO:0000313" key="24">
    <source>
        <dbReference type="Proteomes" id="UP000306102"/>
    </source>
</evidence>
<dbReference type="PROSITE" id="PS50026">
    <property type="entry name" value="EGF_3"/>
    <property type="match status" value="1"/>
</dbReference>
<evidence type="ECO:0008006" key="25">
    <source>
        <dbReference type="Google" id="ProtNLM"/>
    </source>
</evidence>
<dbReference type="InterPro" id="IPR008271">
    <property type="entry name" value="Ser/Thr_kinase_AS"/>
</dbReference>
<dbReference type="GO" id="GO:0005524">
    <property type="term" value="F:ATP binding"/>
    <property type="evidence" value="ECO:0007669"/>
    <property type="project" value="UniProtKB-KW"/>
</dbReference>
<dbReference type="FunFam" id="3.30.200.20:FF:000043">
    <property type="entry name" value="Wall-associated receptor kinase 2"/>
    <property type="match status" value="1"/>
</dbReference>
<dbReference type="PROSITE" id="PS00010">
    <property type="entry name" value="ASX_HYDROXYL"/>
    <property type="match status" value="1"/>
</dbReference>
<evidence type="ECO:0000256" key="11">
    <source>
        <dbReference type="ARBA" id="ARBA00022840"/>
    </source>
</evidence>
<dbReference type="InterPro" id="IPR001245">
    <property type="entry name" value="Ser-Thr/Tyr_kinase_cat_dom"/>
</dbReference>
<evidence type="ECO:0000256" key="16">
    <source>
        <dbReference type="ARBA" id="ARBA00047558"/>
    </source>
</evidence>
<evidence type="ECO:0000256" key="4">
    <source>
        <dbReference type="ARBA" id="ARBA00022553"/>
    </source>
</evidence>
<evidence type="ECO:0000256" key="2">
    <source>
        <dbReference type="ARBA" id="ARBA00022527"/>
    </source>
</evidence>
<protein>
    <recommendedName>
        <fullName evidence="25">Protein kinase domain-containing protein</fullName>
    </recommendedName>
</protein>
<keyword evidence="8" id="KW-0677">Repeat</keyword>
<dbReference type="InterPro" id="IPR011009">
    <property type="entry name" value="Kinase-like_dom_sf"/>
</dbReference>
<evidence type="ECO:0000256" key="12">
    <source>
        <dbReference type="ARBA" id="ARBA00022989"/>
    </source>
</evidence>